<evidence type="ECO:0000256" key="1">
    <source>
        <dbReference type="SAM" id="MobiDB-lite"/>
    </source>
</evidence>
<accession>D8TPZ5</accession>
<dbReference type="GeneID" id="9624742"/>
<proteinExistence type="predicted"/>
<gene>
    <name evidence="2" type="ORF">VOLCADRAFT_88799</name>
</gene>
<dbReference type="KEGG" id="vcn:VOLCADRAFT_88799"/>
<dbReference type="RefSeq" id="XP_002948570.1">
    <property type="nucleotide sequence ID" value="XM_002948524.1"/>
</dbReference>
<feature type="compositionally biased region" description="Basic and acidic residues" evidence="1">
    <location>
        <begin position="122"/>
        <end position="133"/>
    </location>
</feature>
<dbReference type="AlphaFoldDB" id="D8TPZ5"/>
<evidence type="ECO:0000313" key="3">
    <source>
        <dbReference type="Proteomes" id="UP000001058"/>
    </source>
</evidence>
<feature type="compositionally biased region" description="Polar residues" evidence="1">
    <location>
        <begin position="61"/>
        <end position="84"/>
    </location>
</feature>
<protein>
    <submittedName>
        <fullName evidence="2">Uncharacterized protein</fullName>
    </submittedName>
</protein>
<dbReference type="InParanoid" id="D8TPZ5"/>
<reference evidence="2 3" key="1">
    <citation type="journal article" date="2010" name="Science">
        <title>Genomic analysis of organismal complexity in the multicellular green alga Volvox carteri.</title>
        <authorList>
            <person name="Prochnik S.E."/>
            <person name="Umen J."/>
            <person name="Nedelcu A.M."/>
            <person name="Hallmann A."/>
            <person name="Miller S.M."/>
            <person name="Nishii I."/>
            <person name="Ferris P."/>
            <person name="Kuo A."/>
            <person name="Mitros T."/>
            <person name="Fritz-Laylin L.K."/>
            <person name="Hellsten U."/>
            <person name="Chapman J."/>
            <person name="Simakov O."/>
            <person name="Rensing S.A."/>
            <person name="Terry A."/>
            <person name="Pangilinan J."/>
            <person name="Kapitonov V."/>
            <person name="Jurka J."/>
            <person name="Salamov A."/>
            <person name="Shapiro H."/>
            <person name="Schmutz J."/>
            <person name="Grimwood J."/>
            <person name="Lindquist E."/>
            <person name="Lucas S."/>
            <person name="Grigoriev I.V."/>
            <person name="Schmitt R."/>
            <person name="Kirk D."/>
            <person name="Rokhsar D.S."/>
        </authorList>
    </citation>
    <scope>NUCLEOTIDE SEQUENCE [LARGE SCALE GENOMIC DNA]</scope>
    <source>
        <strain evidence="3">f. Nagariensis / Eve</strain>
    </source>
</reference>
<dbReference type="Proteomes" id="UP000001058">
    <property type="component" value="Unassembled WGS sequence"/>
</dbReference>
<name>D8TPZ5_VOLCA</name>
<feature type="region of interest" description="Disordered" evidence="1">
    <location>
        <begin position="49"/>
        <end position="133"/>
    </location>
</feature>
<keyword evidence="3" id="KW-1185">Reference proteome</keyword>
<sequence length="133" mass="14639">MATMQQPLQGALSLRFDADVHAATQAASQSITSELQHYRDQGLPMQWSQHISDAAIPTADFSASTAHNTQSPQHNSQDTHQVTQSHADDDDHSDGAEHFQQQHRMQAPNYAGGRTSRAHQTVHTDGKSVVHQH</sequence>
<dbReference type="EMBL" id="GL378331">
    <property type="protein sequence ID" value="EFJ50445.1"/>
    <property type="molecule type" value="Genomic_DNA"/>
</dbReference>
<evidence type="ECO:0000313" key="2">
    <source>
        <dbReference type="EMBL" id="EFJ50445.1"/>
    </source>
</evidence>
<organism evidence="3">
    <name type="scientific">Volvox carteri f. nagariensis</name>
    <dbReference type="NCBI Taxonomy" id="3068"/>
    <lineage>
        <taxon>Eukaryota</taxon>
        <taxon>Viridiplantae</taxon>
        <taxon>Chlorophyta</taxon>
        <taxon>core chlorophytes</taxon>
        <taxon>Chlorophyceae</taxon>
        <taxon>CS clade</taxon>
        <taxon>Chlamydomonadales</taxon>
        <taxon>Volvocaceae</taxon>
        <taxon>Volvox</taxon>
    </lineage>
</organism>
<feature type="compositionally biased region" description="Basic and acidic residues" evidence="1">
    <location>
        <begin position="86"/>
        <end position="97"/>
    </location>
</feature>